<comment type="caution">
    <text evidence="7">The sequence shown here is derived from an EMBL/GenBank/DDBJ whole genome shotgun (WGS) entry which is preliminary data.</text>
</comment>
<dbReference type="InterPro" id="IPR010343">
    <property type="entry name" value="ArAE_1"/>
</dbReference>
<evidence type="ECO:0000313" key="8">
    <source>
        <dbReference type="Proteomes" id="UP001314796"/>
    </source>
</evidence>
<dbReference type="EMBL" id="JAFBEE010000014">
    <property type="protein sequence ID" value="MBM7615562.1"/>
    <property type="molecule type" value="Genomic_DNA"/>
</dbReference>
<name>A0ABS2NRI1_9FIRM</name>
<comment type="subcellular location">
    <subcellularLocation>
        <location evidence="1">Cell membrane</location>
        <topology evidence="1">Multi-pass membrane protein</topology>
    </subcellularLocation>
</comment>
<sequence length="335" mass="38525">MKIGLRTIKTGIAISLSMLVVGLLDTDPFFTMVAALIAIQPTISDSWRIGVNRMLGTFIGALVGLIFVSFTPQNFIFAGIGIILLIYIMNQLRWNESINIAGVVFIAVFVNISTNHLGYAFNRLIDTFIGIGIAVLINYLIYPPTYDVKATEEIKKASRDIWKYYIVALGILLRQKPESMDISDKEIEMMDQEIKESEKFIKLQLKEDKLWVYGKRNSKEIVIIIKLIKENFQHFLNLYSVLKKDIAPEVTDLIKADLILILERMKRYSEDEVEILQNEKPIDLTPVMEIIQKIKNRLKFSEDINQYPTDEVVKMMVILYNLEEALSKFNIIKSF</sequence>
<keyword evidence="8" id="KW-1185">Reference proteome</keyword>
<feature type="transmembrane region" description="Helical" evidence="6">
    <location>
        <begin position="12"/>
        <end position="39"/>
    </location>
</feature>
<evidence type="ECO:0000256" key="5">
    <source>
        <dbReference type="ARBA" id="ARBA00023136"/>
    </source>
</evidence>
<evidence type="ECO:0000313" key="7">
    <source>
        <dbReference type="EMBL" id="MBM7615562.1"/>
    </source>
</evidence>
<feature type="transmembrane region" description="Helical" evidence="6">
    <location>
        <begin position="75"/>
        <end position="92"/>
    </location>
</feature>
<evidence type="ECO:0000256" key="2">
    <source>
        <dbReference type="ARBA" id="ARBA00022475"/>
    </source>
</evidence>
<reference evidence="7 8" key="1">
    <citation type="submission" date="2021-01" db="EMBL/GenBank/DDBJ databases">
        <title>Genomic Encyclopedia of Type Strains, Phase IV (KMG-IV): sequencing the most valuable type-strain genomes for metagenomic binning, comparative biology and taxonomic classification.</title>
        <authorList>
            <person name="Goeker M."/>
        </authorList>
    </citation>
    <scope>NUCLEOTIDE SEQUENCE [LARGE SCALE GENOMIC DNA]</scope>
    <source>
        <strain evidence="7 8">DSM 25890</strain>
    </source>
</reference>
<protein>
    <submittedName>
        <fullName evidence="7">Uncharacterized membrane protein YgaE (UPF0421/DUF939 family)</fullName>
    </submittedName>
</protein>
<evidence type="ECO:0000256" key="3">
    <source>
        <dbReference type="ARBA" id="ARBA00022692"/>
    </source>
</evidence>
<feature type="transmembrane region" description="Helical" evidence="6">
    <location>
        <begin position="98"/>
        <end position="117"/>
    </location>
</feature>
<dbReference type="Proteomes" id="UP001314796">
    <property type="component" value="Unassembled WGS sequence"/>
</dbReference>
<accession>A0ABS2NRI1</accession>
<feature type="transmembrane region" description="Helical" evidence="6">
    <location>
        <begin position="124"/>
        <end position="142"/>
    </location>
</feature>
<keyword evidence="2" id="KW-1003">Cell membrane</keyword>
<dbReference type="PANTHER" id="PTHR30509:SF9">
    <property type="entry name" value="MULTIDRUG RESISTANCE PROTEIN MDTO"/>
    <property type="match status" value="1"/>
</dbReference>
<keyword evidence="4 6" id="KW-1133">Transmembrane helix</keyword>
<evidence type="ECO:0000256" key="1">
    <source>
        <dbReference type="ARBA" id="ARBA00004651"/>
    </source>
</evidence>
<feature type="transmembrane region" description="Helical" evidence="6">
    <location>
        <begin position="51"/>
        <end position="68"/>
    </location>
</feature>
<evidence type="ECO:0000256" key="4">
    <source>
        <dbReference type="ARBA" id="ARBA00022989"/>
    </source>
</evidence>
<dbReference type="RefSeq" id="WP_204402918.1">
    <property type="nucleotide sequence ID" value="NZ_JAFBEE010000014.1"/>
</dbReference>
<dbReference type="PANTHER" id="PTHR30509">
    <property type="entry name" value="P-HYDROXYBENZOIC ACID EFFLUX PUMP SUBUNIT-RELATED"/>
    <property type="match status" value="1"/>
</dbReference>
<keyword evidence="3 6" id="KW-0812">Transmembrane</keyword>
<organism evidence="7 8">
    <name type="scientific">Alkaliphilus hydrothermalis</name>
    <dbReference type="NCBI Taxonomy" id="1482730"/>
    <lineage>
        <taxon>Bacteria</taxon>
        <taxon>Bacillati</taxon>
        <taxon>Bacillota</taxon>
        <taxon>Clostridia</taxon>
        <taxon>Peptostreptococcales</taxon>
        <taxon>Natronincolaceae</taxon>
        <taxon>Alkaliphilus</taxon>
    </lineage>
</organism>
<gene>
    <name evidence="7" type="ORF">JOC73_002132</name>
</gene>
<evidence type="ECO:0000256" key="6">
    <source>
        <dbReference type="SAM" id="Phobius"/>
    </source>
</evidence>
<proteinExistence type="predicted"/>
<dbReference type="Pfam" id="PF06081">
    <property type="entry name" value="ArAE_1"/>
    <property type="match status" value="1"/>
</dbReference>
<keyword evidence="5 6" id="KW-0472">Membrane</keyword>